<dbReference type="Proteomes" id="UP001151760">
    <property type="component" value="Unassembled WGS sequence"/>
</dbReference>
<protein>
    <recommendedName>
        <fullName evidence="4">Reverse transcriptase domain-containing protein</fullName>
    </recommendedName>
</protein>
<reference evidence="2" key="2">
    <citation type="submission" date="2022-01" db="EMBL/GenBank/DDBJ databases">
        <authorList>
            <person name="Yamashiro T."/>
            <person name="Shiraishi A."/>
            <person name="Satake H."/>
            <person name="Nakayama K."/>
        </authorList>
    </citation>
    <scope>NUCLEOTIDE SEQUENCE</scope>
</reference>
<evidence type="ECO:0008006" key="4">
    <source>
        <dbReference type="Google" id="ProtNLM"/>
    </source>
</evidence>
<organism evidence="2 3">
    <name type="scientific">Tanacetum coccineum</name>
    <dbReference type="NCBI Taxonomy" id="301880"/>
    <lineage>
        <taxon>Eukaryota</taxon>
        <taxon>Viridiplantae</taxon>
        <taxon>Streptophyta</taxon>
        <taxon>Embryophyta</taxon>
        <taxon>Tracheophyta</taxon>
        <taxon>Spermatophyta</taxon>
        <taxon>Magnoliopsida</taxon>
        <taxon>eudicotyledons</taxon>
        <taxon>Gunneridae</taxon>
        <taxon>Pentapetalae</taxon>
        <taxon>asterids</taxon>
        <taxon>campanulids</taxon>
        <taxon>Asterales</taxon>
        <taxon>Asteraceae</taxon>
        <taxon>Asteroideae</taxon>
        <taxon>Anthemideae</taxon>
        <taxon>Anthemidinae</taxon>
        <taxon>Tanacetum</taxon>
    </lineage>
</organism>
<gene>
    <name evidence="2" type="ORF">Tco_0823156</name>
</gene>
<dbReference type="EMBL" id="BQNB010012313">
    <property type="protein sequence ID" value="GJT01987.1"/>
    <property type="molecule type" value="Genomic_DNA"/>
</dbReference>
<reference evidence="2" key="1">
    <citation type="journal article" date="2022" name="Int. J. Mol. Sci.">
        <title>Draft Genome of Tanacetum Coccineum: Genomic Comparison of Closely Related Tanacetum-Family Plants.</title>
        <authorList>
            <person name="Yamashiro T."/>
            <person name="Shiraishi A."/>
            <person name="Nakayama K."/>
            <person name="Satake H."/>
        </authorList>
    </citation>
    <scope>NUCLEOTIDE SEQUENCE</scope>
</reference>
<proteinExistence type="predicted"/>
<feature type="compositionally biased region" description="Basic and acidic residues" evidence="1">
    <location>
        <begin position="46"/>
        <end position="56"/>
    </location>
</feature>
<evidence type="ECO:0000313" key="2">
    <source>
        <dbReference type="EMBL" id="GJT01987.1"/>
    </source>
</evidence>
<name>A0ABQ5AK45_9ASTR</name>
<comment type="caution">
    <text evidence="2">The sequence shown here is derived from an EMBL/GenBank/DDBJ whole genome shotgun (WGS) entry which is preliminary data.</text>
</comment>
<feature type="region of interest" description="Disordered" evidence="1">
    <location>
        <begin position="35"/>
        <end position="64"/>
    </location>
</feature>
<accession>A0ABQ5AK45</accession>
<evidence type="ECO:0000313" key="3">
    <source>
        <dbReference type="Proteomes" id="UP001151760"/>
    </source>
</evidence>
<sequence length="250" mass="28754">MPPRRNMNFNDVYERNMARMEEQLDQFVDQFANRMNDMMNPRRRGDRNDRRNKGGESENPFFEGDGSSLFAELEEWEGDGVADDNYEKAPVFDDDQYEEEIVSEFVGKGFVDKYLDFQEDENNVSFSGVVLGVEEESMQIYDTDIEDAIKEEEGFVGKGGFGGEEDSIEDVVVVANDLCSSTKQPTLSVDFEEDINTKSYELMSFGKSIIIKGMEEEYPFVNKYPSFQEEPIVLVKEESCPVYDTDNEEE</sequence>
<keyword evidence="3" id="KW-1185">Reference proteome</keyword>
<evidence type="ECO:0000256" key="1">
    <source>
        <dbReference type="SAM" id="MobiDB-lite"/>
    </source>
</evidence>